<dbReference type="PROSITE" id="PS00178">
    <property type="entry name" value="AA_TRNA_LIGASE_I"/>
    <property type="match status" value="1"/>
</dbReference>
<organism evidence="16 17">
    <name type="scientific">Aspergillus versicolor CBS 583.65</name>
    <dbReference type="NCBI Taxonomy" id="1036611"/>
    <lineage>
        <taxon>Eukaryota</taxon>
        <taxon>Fungi</taxon>
        <taxon>Dikarya</taxon>
        <taxon>Ascomycota</taxon>
        <taxon>Pezizomycotina</taxon>
        <taxon>Eurotiomycetes</taxon>
        <taxon>Eurotiomycetidae</taxon>
        <taxon>Eurotiales</taxon>
        <taxon>Aspergillaceae</taxon>
        <taxon>Aspergillus</taxon>
        <taxon>Aspergillus subgen. Nidulantes</taxon>
    </lineage>
</organism>
<dbReference type="Proteomes" id="UP000184073">
    <property type="component" value="Unassembled WGS sequence"/>
</dbReference>
<gene>
    <name evidence="16" type="ORF">ASPVEDRAFT_890057</name>
</gene>
<dbReference type="EMBL" id="KV878130">
    <property type="protein sequence ID" value="OJJ03325.1"/>
    <property type="molecule type" value="Genomic_DNA"/>
</dbReference>
<dbReference type="PANTHER" id="PTHR43097:SF5">
    <property type="entry name" value="GLUTAMATE--TRNA LIGASE"/>
    <property type="match status" value="1"/>
</dbReference>
<dbReference type="PRINTS" id="PR00987">
    <property type="entry name" value="TRNASYNTHGLU"/>
</dbReference>
<keyword evidence="17" id="KW-1185">Reference proteome</keyword>
<comment type="catalytic activity">
    <reaction evidence="11">
        <text>tRNA(Glu) + L-glutamate + ATP = L-glutamyl-tRNA(Glu) + AMP + diphosphate</text>
        <dbReference type="Rhea" id="RHEA:23540"/>
        <dbReference type="Rhea" id="RHEA-COMP:9663"/>
        <dbReference type="Rhea" id="RHEA-COMP:9680"/>
        <dbReference type="ChEBI" id="CHEBI:29985"/>
        <dbReference type="ChEBI" id="CHEBI:30616"/>
        <dbReference type="ChEBI" id="CHEBI:33019"/>
        <dbReference type="ChEBI" id="CHEBI:78442"/>
        <dbReference type="ChEBI" id="CHEBI:78520"/>
        <dbReference type="ChEBI" id="CHEBI:456215"/>
        <dbReference type="EC" id="6.1.1.17"/>
    </reaction>
</comment>
<keyword evidence="4" id="KW-0963">Cytoplasm</keyword>
<dbReference type="GO" id="GO:0004818">
    <property type="term" value="F:glutamate-tRNA ligase activity"/>
    <property type="evidence" value="ECO:0007669"/>
    <property type="project" value="UniProtKB-EC"/>
</dbReference>
<keyword evidence="7 12" id="KW-0067">ATP-binding</keyword>
<evidence type="ECO:0000256" key="1">
    <source>
        <dbReference type="ARBA" id="ARBA00004496"/>
    </source>
</evidence>
<dbReference type="InterPro" id="IPR049437">
    <property type="entry name" value="tRNA-synt_1c_C2"/>
</dbReference>
<proteinExistence type="inferred from homology"/>
<dbReference type="InterPro" id="IPR020056">
    <property type="entry name" value="Rbsml_bL25/Gln-tRNA_synth_N"/>
</dbReference>
<dbReference type="InterPro" id="IPR050132">
    <property type="entry name" value="Gln/Glu-tRNA_Ligase"/>
</dbReference>
<dbReference type="Pfam" id="PF03950">
    <property type="entry name" value="tRNA-synt_1c_C"/>
    <property type="match status" value="1"/>
</dbReference>
<dbReference type="FunFam" id="1.10.1160.10:FF:000001">
    <property type="entry name" value="Glutamine--tRNA ligase"/>
    <property type="match status" value="1"/>
</dbReference>
<dbReference type="GO" id="GO:0006424">
    <property type="term" value="P:glutamyl-tRNA aminoacylation"/>
    <property type="evidence" value="ECO:0007669"/>
    <property type="project" value="InterPro"/>
</dbReference>
<evidence type="ECO:0000256" key="12">
    <source>
        <dbReference type="RuleBase" id="RU363037"/>
    </source>
</evidence>
<feature type="domain" description="Glutamyl/glutaminyl-tRNA synthetase class Ib catalytic" evidence="13">
    <location>
        <begin position="201"/>
        <end position="507"/>
    </location>
</feature>
<dbReference type="GO" id="GO:0005829">
    <property type="term" value="C:cytosol"/>
    <property type="evidence" value="ECO:0007669"/>
    <property type="project" value="TreeGrafter"/>
</dbReference>
<feature type="domain" description="Glutamyl/glutaminyl-tRNA synthetase class Ib anti-codon binding" evidence="14">
    <location>
        <begin position="510"/>
        <end position="602"/>
    </location>
</feature>
<evidence type="ECO:0000256" key="3">
    <source>
        <dbReference type="ARBA" id="ARBA00012835"/>
    </source>
</evidence>
<sequence length="714" mass="80803">MTMATLTIATKANAAFTLPLYLAGAYAAHRGFEVDTVFKNTSSAGADKNFAELVAGDGQIIVDTAILRYFLDHSPSNALKRNEIGEWIDRFQPFTVLDFKALEAPAKELDSHLTLRSYMVGRSLTLADIIIWGALRGNRVIVGLRRNGQNINRWFSFIESTHPWLSAAVVEFYSQTQQAKAESNPTGANYNIGLKNAENGIVCRFPPEPSGYLHIGHAKAALLNDYFAHEYGDRRGTLICRFDDTNPSKESQEFQDSILHDLSLLGVVPDRVTYSSDYFQQMYEACVGLITSGKAYADHTIKEVMQDQRMKGIASTCRGMSVEETLAHFQEMKSGSQDGLQWCIRAKISIDNVNKALRDPVIYRCNHRLHHRTGSAWKIYPTYDFCAPYLDSAEGVTHALRTNEYRDRNPQYHWIQNALGLRSVEIWDFSRLNFVRTVLSKRKLTTFVDESVVWGWDDPRMPTVRGIRRRGCTIPALREFILRQGPSQNIVNMDWTQFWGVNKKYIDPVAARYTAIPKLDVVTAYIDGVGETTSAQRPKHKNPGLGTKEVIFANEVLIAQDDARLVKDGEVITLMNWGNAIVSSVTTEPTTGKILTIQLKLDLGSDPKTTEKKITWLAKEPRNMVQVDIYFFDHLVTRDKIEKHDNINLFLTKRNEFRTEAWADCNVSNLRADDIIQFDRTGYFRVDQAYGEGRPAVLFSIPTGKGVEKVLEVR</sequence>
<evidence type="ECO:0000259" key="14">
    <source>
        <dbReference type="Pfam" id="PF03950"/>
    </source>
</evidence>
<dbReference type="STRING" id="1036611.A0A1L9PPG3"/>
<feature type="domain" description="tRNA synthetases class I (E and Q) anti-codon binding" evidence="15">
    <location>
        <begin position="613"/>
        <end position="687"/>
    </location>
</feature>
<dbReference type="SUPFAM" id="SSF52374">
    <property type="entry name" value="Nucleotidylyl transferase"/>
    <property type="match status" value="1"/>
</dbReference>
<dbReference type="InterPro" id="IPR020061">
    <property type="entry name" value="Glu_tRNA_lig_a-bdl"/>
</dbReference>
<keyword evidence="6 12" id="KW-0547">Nucleotide-binding</keyword>
<evidence type="ECO:0000256" key="2">
    <source>
        <dbReference type="ARBA" id="ARBA00008927"/>
    </source>
</evidence>
<dbReference type="Gene3D" id="2.40.240.10">
    <property type="entry name" value="Ribosomal Protein L25, Chain P"/>
    <property type="match status" value="1"/>
</dbReference>
<dbReference type="SUPFAM" id="SSF47616">
    <property type="entry name" value="GST C-terminal domain-like"/>
    <property type="match status" value="1"/>
</dbReference>
<dbReference type="Pfam" id="PF20974">
    <property type="entry name" value="tRNA-synt_1c_C2"/>
    <property type="match status" value="1"/>
</dbReference>
<dbReference type="OrthoDB" id="10250478at2759"/>
<name>A0A1L9PPG3_ASPVE</name>
<evidence type="ECO:0000256" key="11">
    <source>
        <dbReference type="ARBA" id="ARBA00048351"/>
    </source>
</evidence>
<evidence type="ECO:0000256" key="4">
    <source>
        <dbReference type="ARBA" id="ARBA00022490"/>
    </source>
</evidence>
<evidence type="ECO:0000256" key="5">
    <source>
        <dbReference type="ARBA" id="ARBA00022598"/>
    </source>
</evidence>
<dbReference type="InterPro" id="IPR011035">
    <property type="entry name" value="Ribosomal_bL25/Gln-tRNA_synth"/>
</dbReference>
<evidence type="ECO:0000259" key="13">
    <source>
        <dbReference type="Pfam" id="PF00749"/>
    </source>
</evidence>
<dbReference type="InterPro" id="IPR020059">
    <property type="entry name" value="Glu/Gln-tRNA-synth_Ib_codon-bd"/>
</dbReference>
<dbReference type="EC" id="6.1.1.17" evidence="3"/>
<keyword evidence="5 12" id="KW-0436">Ligase</keyword>
<protein>
    <recommendedName>
        <fullName evidence="3">glutamate--tRNA ligase</fullName>
        <ecNumber evidence="3">6.1.1.17</ecNumber>
    </recommendedName>
    <alternativeName>
        <fullName evidence="10">Glutamyl-tRNA synthetase</fullName>
    </alternativeName>
</protein>
<dbReference type="FunFam" id="3.90.800.10:FF:000001">
    <property type="entry name" value="Glutamine--tRNA ligase"/>
    <property type="match status" value="1"/>
</dbReference>
<dbReference type="RefSeq" id="XP_040669087.1">
    <property type="nucleotide sequence ID" value="XM_040818477.1"/>
</dbReference>
<evidence type="ECO:0000256" key="6">
    <source>
        <dbReference type="ARBA" id="ARBA00022741"/>
    </source>
</evidence>
<dbReference type="VEuPathDB" id="FungiDB:ASPVEDRAFT_890057"/>
<dbReference type="InterPro" id="IPR000924">
    <property type="entry name" value="Glu/Gln-tRNA-synth"/>
</dbReference>
<evidence type="ECO:0000259" key="15">
    <source>
        <dbReference type="Pfam" id="PF20974"/>
    </source>
</evidence>
<dbReference type="Gene3D" id="1.20.1050.10">
    <property type="match status" value="1"/>
</dbReference>
<dbReference type="PANTHER" id="PTHR43097">
    <property type="entry name" value="GLUTAMINE-TRNA LIGASE"/>
    <property type="match status" value="1"/>
</dbReference>
<dbReference type="SUPFAM" id="SSF50715">
    <property type="entry name" value="Ribosomal protein L25-like"/>
    <property type="match status" value="1"/>
</dbReference>
<evidence type="ECO:0000313" key="17">
    <source>
        <dbReference type="Proteomes" id="UP000184073"/>
    </source>
</evidence>
<comment type="subcellular location">
    <subcellularLocation>
        <location evidence="1">Cytoplasm</location>
    </subcellularLocation>
</comment>
<dbReference type="Gene3D" id="1.10.1160.10">
    <property type="entry name" value="Glutamyl-trna Synthetase, Domain 2"/>
    <property type="match status" value="1"/>
</dbReference>
<comment type="similarity">
    <text evidence="2">Belongs to the class-I aminoacyl-tRNA synthetase family. Glutamate--tRNA ligase type 2 subfamily.</text>
</comment>
<evidence type="ECO:0000256" key="8">
    <source>
        <dbReference type="ARBA" id="ARBA00022917"/>
    </source>
</evidence>
<evidence type="ECO:0000256" key="9">
    <source>
        <dbReference type="ARBA" id="ARBA00023146"/>
    </source>
</evidence>
<dbReference type="NCBIfam" id="TIGR00463">
    <property type="entry name" value="gltX_arch"/>
    <property type="match status" value="1"/>
</dbReference>
<dbReference type="GeneID" id="63733988"/>
<dbReference type="AlphaFoldDB" id="A0A1L9PPG3"/>
<dbReference type="HAMAP" id="MF_02076">
    <property type="entry name" value="Glu_tRNA_synth_type2"/>
    <property type="match status" value="1"/>
</dbReference>
<dbReference type="Gene3D" id="3.40.50.620">
    <property type="entry name" value="HUPs"/>
    <property type="match status" value="1"/>
</dbReference>
<dbReference type="InterPro" id="IPR001412">
    <property type="entry name" value="aa-tRNA-synth_I_CS"/>
</dbReference>
<dbReference type="InterPro" id="IPR036282">
    <property type="entry name" value="Glutathione-S-Trfase_C_sf"/>
</dbReference>
<evidence type="ECO:0000313" key="16">
    <source>
        <dbReference type="EMBL" id="OJJ03325.1"/>
    </source>
</evidence>
<evidence type="ECO:0000256" key="7">
    <source>
        <dbReference type="ARBA" id="ARBA00022840"/>
    </source>
</evidence>
<dbReference type="InterPro" id="IPR014729">
    <property type="entry name" value="Rossmann-like_a/b/a_fold"/>
</dbReference>
<dbReference type="InterPro" id="IPR020058">
    <property type="entry name" value="Glu/Gln-tRNA-synth_Ib_cat-dom"/>
</dbReference>
<evidence type="ECO:0000256" key="10">
    <source>
        <dbReference type="ARBA" id="ARBA00030865"/>
    </source>
</evidence>
<dbReference type="Pfam" id="PF00749">
    <property type="entry name" value="tRNA-synt_1c"/>
    <property type="match status" value="1"/>
</dbReference>
<keyword evidence="9 12" id="KW-0030">Aminoacyl-tRNA synthetase</keyword>
<dbReference type="GO" id="GO:0017102">
    <property type="term" value="C:methionyl glutamyl tRNA synthetase complex"/>
    <property type="evidence" value="ECO:0007669"/>
    <property type="project" value="TreeGrafter"/>
</dbReference>
<dbReference type="Gene3D" id="3.90.800.10">
    <property type="entry name" value="Glutamyl-tRNA Synthetase, Domain 3"/>
    <property type="match status" value="1"/>
</dbReference>
<keyword evidence="8 12" id="KW-0648">Protein biosynthesis</keyword>
<reference evidence="17" key="1">
    <citation type="journal article" date="2017" name="Genome Biol.">
        <title>Comparative genomics reveals high biological diversity and specific adaptations in the industrially and medically important fungal genus Aspergillus.</title>
        <authorList>
            <person name="de Vries R.P."/>
            <person name="Riley R."/>
            <person name="Wiebenga A."/>
            <person name="Aguilar-Osorio G."/>
            <person name="Amillis S."/>
            <person name="Uchima C.A."/>
            <person name="Anderluh G."/>
            <person name="Asadollahi M."/>
            <person name="Askin M."/>
            <person name="Barry K."/>
            <person name="Battaglia E."/>
            <person name="Bayram O."/>
            <person name="Benocci T."/>
            <person name="Braus-Stromeyer S.A."/>
            <person name="Caldana C."/>
            <person name="Canovas D."/>
            <person name="Cerqueira G.C."/>
            <person name="Chen F."/>
            <person name="Chen W."/>
            <person name="Choi C."/>
            <person name="Clum A."/>
            <person name="Dos Santos R.A."/>
            <person name="Damasio A.R."/>
            <person name="Diallinas G."/>
            <person name="Emri T."/>
            <person name="Fekete E."/>
            <person name="Flipphi M."/>
            <person name="Freyberg S."/>
            <person name="Gallo A."/>
            <person name="Gournas C."/>
            <person name="Habgood R."/>
            <person name="Hainaut M."/>
            <person name="Harispe M.L."/>
            <person name="Henrissat B."/>
            <person name="Hilden K.S."/>
            <person name="Hope R."/>
            <person name="Hossain A."/>
            <person name="Karabika E."/>
            <person name="Karaffa L."/>
            <person name="Karanyi Z."/>
            <person name="Krasevec N."/>
            <person name="Kuo A."/>
            <person name="Kusch H."/>
            <person name="LaButti K."/>
            <person name="Lagendijk E.L."/>
            <person name="Lapidus A."/>
            <person name="Levasseur A."/>
            <person name="Lindquist E."/>
            <person name="Lipzen A."/>
            <person name="Logrieco A.F."/>
            <person name="MacCabe A."/>
            <person name="Maekelae M.R."/>
            <person name="Malavazi I."/>
            <person name="Melin P."/>
            <person name="Meyer V."/>
            <person name="Mielnichuk N."/>
            <person name="Miskei M."/>
            <person name="Molnar A.P."/>
            <person name="Mule G."/>
            <person name="Ngan C.Y."/>
            <person name="Orejas M."/>
            <person name="Orosz E."/>
            <person name="Ouedraogo J.P."/>
            <person name="Overkamp K.M."/>
            <person name="Park H.-S."/>
            <person name="Perrone G."/>
            <person name="Piumi F."/>
            <person name="Punt P.J."/>
            <person name="Ram A.F."/>
            <person name="Ramon A."/>
            <person name="Rauscher S."/>
            <person name="Record E."/>
            <person name="Riano-Pachon D.M."/>
            <person name="Robert V."/>
            <person name="Roehrig J."/>
            <person name="Ruller R."/>
            <person name="Salamov A."/>
            <person name="Salih N.S."/>
            <person name="Samson R.A."/>
            <person name="Sandor E."/>
            <person name="Sanguinetti M."/>
            <person name="Schuetze T."/>
            <person name="Sepcic K."/>
            <person name="Shelest E."/>
            <person name="Sherlock G."/>
            <person name="Sophianopoulou V."/>
            <person name="Squina F.M."/>
            <person name="Sun H."/>
            <person name="Susca A."/>
            <person name="Todd R.B."/>
            <person name="Tsang A."/>
            <person name="Unkles S.E."/>
            <person name="van de Wiele N."/>
            <person name="van Rossen-Uffink D."/>
            <person name="Oliveira J.V."/>
            <person name="Vesth T.C."/>
            <person name="Visser J."/>
            <person name="Yu J.-H."/>
            <person name="Zhou M."/>
            <person name="Andersen M.R."/>
            <person name="Archer D.B."/>
            <person name="Baker S.E."/>
            <person name="Benoit I."/>
            <person name="Brakhage A.A."/>
            <person name="Braus G.H."/>
            <person name="Fischer R."/>
            <person name="Frisvad J.C."/>
            <person name="Goldman G.H."/>
            <person name="Houbraken J."/>
            <person name="Oakley B."/>
            <person name="Pocsi I."/>
            <person name="Scazzocchio C."/>
            <person name="Seiboth B."/>
            <person name="vanKuyk P.A."/>
            <person name="Wortman J."/>
            <person name="Dyer P.S."/>
            <person name="Grigoriev I.V."/>
        </authorList>
    </citation>
    <scope>NUCLEOTIDE SEQUENCE [LARGE SCALE GENOMIC DNA]</scope>
    <source>
        <strain evidence="17">CBS 583.65</strain>
    </source>
</reference>
<dbReference type="FunFam" id="3.40.50.620:FF:000037">
    <property type="entry name" value="Glutamine--tRNA ligase cytoplasmic"/>
    <property type="match status" value="1"/>
</dbReference>
<dbReference type="InterPro" id="IPR004526">
    <property type="entry name" value="Glu-tRNA-synth_arc/euk"/>
</dbReference>
<accession>A0A1L9PPG3</accession>
<dbReference type="GO" id="GO:0005524">
    <property type="term" value="F:ATP binding"/>
    <property type="evidence" value="ECO:0007669"/>
    <property type="project" value="UniProtKB-KW"/>
</dbReference>